<organism evidence="4 5">
    <name type="scientific">Paramecium pentaurelia</name>
    <dbReference type="NCBI Taxonomy" id="43138"/>
    <lineage>
        <taxon>Eukaryota</taxon>
        <taxon>Sar</taxon>
        <taxon>Alveolata</taxon>
        <taxon>Ciliophora</taxon>
        <taxon>Intramacronucleata</taxon>
        <taxon>Oligohymenophorea</taxon>
        <taxon>Peniculida</taxon>
        <taxon>Parameciidae</taxon>
        <taxon>Paramecium</taxon>
    </lineage>
</organism>
<comment type="caution">
    <text evidence="4">The sequence shown here is derived from an EMBL/GenBank/DDBJ whole genome shotgun (WGS) entry which is preliminary data.</text>
</comment>
<dbReference type="GO" id="GO:0008270">
    <property type="term" value="F:zinc ion binding"/>
    <property type="evidence" value="ECO:0007669"/>
    <property type="project" value="UniProtKB-KW"/>
</dbReference>
<proteinExistence type="predicted"/>
<dbReference type="EMBL" id="CAJJDO010000058">
    <property type="protein sequence ID" value="CAD8172945.1"/>
    <property type="molecule type" value="Genomic_DNA"/>
</dbReference>
<evidence type="ECO:0000313" key="5">
    <source>
        <dbReference type="Proteomes" id="UP000689195"/>
    </source>
</evidence>
<dbReference type="OrthoDB" id="311712at2759"/>
<evidence type="ECO:0000256" key="2">
    <source>
        <dbReference type="SAM" id="MobiDB-lite"/>
    </source>
</evidence>
<dbReference type="InterPro" id="IPR001841">
    <property type="entry name" value="Znf_RING"/>
</dbReference>
<dbReference type="AlphaFoldDB" id="A0A8S1V8N9"/>
<gene>
    <name evidence="4" type="ORF">PPENT_87.1.T0580137</name>
</gene>
<dbReference type="PROSITE" id="PS50089">
    <property type="entry name" value="ZF_RING_2"/>
    <property type="match status" value="1"/>
</dbReference>
<sequence>MTEENHNFGDAQDDEDASFNNSSRIQYEVNEEFRKVSENKLQVTKVNEENNICTIKLSRTKSAEKQQDHMMILLLSLLDRELYIKQVSFKVDSWKVYAESEKLTQLVKQSQYTSTLELIKSIVPEVCNIVLSFEIPANSGKKSDKQEFGRAHTHTQPIPYQGFSTCCWSPQGHLITVHNTATSHQKQAKDQKAQYTTLQELNSFVFSQPKKKQSNQQQRHVVEIREDEENLQPFFQAGIQLISEKEDEAYDYLNFQFYYHYFPQFHQQEVPKEQKVEKVSFYKDYEIYDLHNNPDVIILGEQFKNLSKKVYEQQDKKTVINQNVEISIYDFGSYSFHVDNITSLHEYFTSHMKKNNNNTNINNPLKILFQPLEEYFKLYNSSIANFVLTSGVTLDLQEYNMKILKILSDCIYQQQLKKVQHQEMNLIKDFQEYFKKLWNSQYQIYRLYDQIAYSIKKSNLKDTKKLLDCVYQLKLESNIEMKDQIKDLIKDEISKYNSQPNPKLFVKGTQIISTYDNFQKIQNECPIYIIWNQLNNFPLIVSDKVEFSKLNVLKTALRAQSPINFCIYKKLKSTSFQVGNFRDLLNNEIYGQGPLQLGNVKQNQNKTICSICQQIITSHGLFCSSCQHGGHYEHMLQWKQTCPVCDCDCRK</sequence>
<dbReference type="Proteomes" id="UP000689195">
    <property type="component" value="Unassembled WGS sequence"/>
</dbReference>
<keyword evidence="1" id="KW-0479">Metal-binding</keyword>
<keyword evidence="5" id="KW-1185">Reference proteome</keyword>
<evidence type="ECO:0000256" key="1">
    <source>
        <dbReference type="PROSITE-ProRule" id="PRU00175"/>
    </source>
</evidence>
<keyword evidence="1" id="KW-0863">Zinc-finger</keyword>
<evidence type="ECO:0000259" key="3">
    <source>
        <dbReference type="PROSITE" id="PS50089"/>
    </source>
</evidence>
<name>A0A8S1V8N9_9CILI</name>
<reference evidence="4" key="1">
    <citation type="submission" date="2021-01" db="EMBL/GenBank/DDBJ databases">
        <authorList>
            <consortium name="Genoscope - CEA"/>
            <person name="William W."/>
        </authorList>
    </citation>
    <scope>NUCLEOTIDE SEQUENCE</scope>
</reference>
<feature type="region of interest" description="Disordered" evidence="2">
    <location>
        <begin position="1"/>
        <end position="21"/>
    </location>
</feature>
<feature type="domain" description="RING-type" evidence="3">
    <location>
        <begin position="609"/>
        <end position="646"/>
    </location>
</feature>
<keyword evidence="1" id="KW-0862">Zinc</keyword>
<protein>
    <recommendedName>
        <fullName evidence="3">RING-type domain-containing protein</fullName>
    </recommendedName>
</protein>
<evidence type="ECO:0000313" key="4">
    <source>
        <dbReference type="EMBL" id="CAD8172945.1"/>
    </source>
</evidence>
<accession>A0A8S1V8N9</accession>